<dbReference type="SUPFAM" id="SSF51126">
    <property type="entry name" value="Pectin lyase-like"/>
    <property type="match status" value="1"/>
</dbReference>
<comment type="similarity">
    <text evidence="2 9">Belongs to the glycosyl hydrolase 28 family.</text>
</comment>
<accession>A0ABP0XLB8</accession>
<dbReference type="PANTHER" id="PTHR31375">
    <property type="match status" value="1"/>
</dbReference>
<evidence type="ECO:0000256" key="7">
    <source>
        <dbReference type="ARBA" id="ARBA00023316"/>
    </source>
</evidence>
<evidence type="ECO:0000256" key="5">
    <source>
        <dbReference type="ARBA" id="ARBA00022801"/>
    </source>
</evidence>
<dbReference type="EMBL" id="OZ021735">
    <property type="protein sequence ID" value="CAK9308956.1"/>
    <property type="molecule type" value="Genomic_DNA"/>
</dbReference>
<dbReference type="InterPro" id="IPR006626">
    <property type="entry name" value="PbH1"/>
</dbReference>
<protein>
    <recommendedName>
        <fullName evidence="13">Polygalacturonase</fullName>
    </recommendedName>
</protein>
<keyword evidence="10" id="KW-0732">Signal</keyword>
<evidence type="ECO:0008006" key="13">
    <source>
        <dbReference type="Google" id="ProtNLM"/>
    </source>
</evidence>
<evidence type="ECO:0000256" key="4">
    <source>
        <dbReference type="ARBA" id="ARBA00022525"/>
    </source>
</evidence>
<gene>
    <name evidence="11" type="ORF">CITCOLO1_LOCUS476</name>
</gene>
<evidence type="ECO:0000256" key="9">
    <source>
        <dbReference type="RuleBase" id="RU361169"/>
    </source>
</evidence>
<evidence type="ECO:0000256" key="2">
    <source>
        <dbReference type="ARBA" id="ARBA00008834"/>
    </source>
</evidence>
<dbReference type="Pfam" id="PF00295">
    <property type="entry name" value="Glyco_hydro_28"/>
    <property type="match status" value="1"/>
</dbReference>
<keyword evidence="6 9" id="KW-0326">Glycosidase</keyword>
<dbReference type="InterPro" id="IPR000743">
    <property type="entry name" value="Glyco_hydro_28"/>
</dbReference>
<evidence type="ECO:0000256" key="1">
    <source>
        <dbReference type="ARBA" id="ARBA00004191"/>
    </source>
</evidence>
<keyword evidence="5 9" id="KW-0378">Hydrolase</keyword>
<proteinExistence type="inferred from homology"/>
<sequence>MKFFVLLLAIFLQSLQISAKTFNVIEYGAIGNGASEDTQAFLDAWKATCKSSDSSPIMAVPSGNSFLLQPFTFDGTNCKSTNISIVIDGELIAPEGPSGWKYKGKECRQWILLKHMKGVVIKGYGTINGRGNTWWHHSCKNNRRVCGRKPTGLILENSEKVHIKDLTFRDSPQMHMAIERSKYVYVKNLHIQAPSDSPNTDGIHIQHSRKIFIRTSNIRTGDDCISIGNGSYRINISSIACGPGHGISIGSLGKHGQHETVEFVHVKDVIFRNTTNGARIKTWQGGSGYARNITFEGIISRGSSNPIMIDQFYCDHENCKNQTSAVKISNVLYSKISGTSRSKIAVHLACSDSVPCRNILMKDIELGSIHEDEEQDTSSYCGNVVNGFKDGTLIPNVPCLNQMT</sequence>
<evidence type="ECO:0000256" key="8">
    <source>
        <dbReference type="PROSITE-ProRule" id="PRU10052"/>
    </source>
</evidence>
<reference evidence="11 12" key="1">
    <citation type="submission" date="2024-03" db="EMBL/GenBank/DDBJ databases">
        <authorList>
            <person name="Gkanogiannis A."/>
            <person name="Becerra Lopez-Lavalle L."/>
        </authorList>
    </citation>
    <scope>NUCLEOTIDE SEQUENCE [LARGE SCALE GENOMIC DNA]</scope>
</reference>
<dbReference type="PROSITE" id="PS00502">
    <property type="entry name" value="POLYGALACTURONASE"/>
    <property type="match status" value="1"/>
</dbReference>
<evidence type="ECO:0000313" key="11">
    <source>
        <dbReference type="EMBL" id="CAK9308956.1"/>
    </source>
</evidence>
<evidence type="ECO:0000256" key="3">
    <source>
        <dbReference type="ARBA" id="ARBA00022512"/>
    </source>
</evidence>
<dbReference type="InterPro" id="IPR011050">
    <property type="entry name" value="Pectin_lyase_fold/virulence"/>
</dbReference>
<keyword evidence="7" id="KW-0961">Cell wall biogenesis/degradation</keyword>
<dbReference type="InterPro" id="IPR012334">
    <property type="entry name" value="Pectin_lyas_fold"/>
</dbReference>
<evidence type="ECO:0000256" key="6">
    <source>
        <dbReference type="ARBA" id="ARBA00023295"/>
    </source>
</evidence>
<dbReference type="Proteomes" id="UP001642487">
    <property type="component" value="Chromosome 1"/>
</dbReference>
<keyword evidence="3" id="KW-0134">Cell wall</keyword>
<dbReference type="Gene3D" id="2.160.20.10">
    <property type="entry name" value="Single-stranded right-handed beta-helix, Pectin lyase-like"/>
    <property type="match status" value="1"/>
</dbReference>
<evidence type="ECO:0000256" key="10">
    <source>
        <dbReference type="SAM" id="SignalP"/>
    </source>
</evidence>
<organism evidence="11 12">
    <name type="scientific">Citrullus colocynthis</name>
    <name type="common">colocynth</name>
    <dbReference type="NCBI Taxonomy" id="252529"/>
    <lineage>
        <taxon>Eukaryota</taxon>
        <taxon>Viridiplantae</taxon>
        <taxon>Streptophyta</taxon>
        <taxon>Embryophyta</taxon>
        <taxon>Tracheophyta</taxon>
        <taxon>Spermatophyta</taxon>
        <taxon>Magnoliopsida</taxon>
        <taxon>eudicotyledons</taxon>
        <taxon>Gunneridae</taxon>
        <taxon>Pentapetalae</taxon>
        <taxon>rosids</taxon>
        <taxon>fabids</taxon>
        <taxon>Cucurbitales</taxon>
        <taxon>Cucurbitaceae</taxon>
        <taxon>Benincaseae</taxon>
        <taxon>Citrullus</taxon>
    </lineage>
</organism>
<feature type="active site" evidence="8">
    <location>
        <position position="245"/>
    </location>
</feature>
<feature type="signal peptide" evidence="10">
    <location>
        <begin position="1"/>
        <end position="19"/>
    </location>
</feature>
<keyword evidence="12" id="KW-1185">Reference proteome</keyword>
<name>A0ABP0XLB8_9ROSI</name>
<comment type="subcellular location">
    <subcellularLocation>
        <location evidence="1">Secreted</location>
        <location evidence="1">Cell wall</location>
    </subcellularLocation>
</comment>
<feature type="chain" id="PRO_5046380911" description="Polygalacturonase" evidence="10">
    <location>
        <begin position="20"/>
        <end position="404"/>
    </location>
</feature>
<evidence type="ECO:0000313" key="12">
    <source>
        <dbReference type="Proteomes" id="UP001642487"/>
    </source>
</evidence>
<dbReference type="SMART" id="SM00710">
    <property type="entry name" value="PbH1"/>
    <property type="match status" value="4"/>
</dbReference>
<keyword evidence="4" id="KW-0964">Secreted</keyword>